<dbReference type="InterPro" id="IPR036108">
    <property type="entry name" value="4pyrrol_syn_uPrphyn_synt_sf"/>
</dbReference>
<dbReference type="Pfam" id="PF02602">
    <property type="entry name" value="HEM4"/>
    <property type="match status" value="1"/>
</dbReference>
<reference evidence="2 3" key="1">
    <citation type="submission" date="2018-12" db="EMBL/GenBank/DDBJ databases">
        <authorList>
            <person name="Chong R.A."/>
        </authorList>
    </citation>
    <scope>NUCLEOTIDE SEQUENCE [LARGE SCALE GENOMIC DNA]</scope>
    <source>
        <strain evidence="2 3">Rpa</strain>
    </source>
</reference>
<dbReference type="InterPro" id="IPR003754">
    <property type="entry name" value="4pyrrol_synth_uPrphyn_synth"/>
</dbReference>
<dbReference type="SUPFAM" id="SSF69618">
    <property type="entry name" value="HemD-like"/>
    <property type="match status" value="1"/>
</dbReference>
<evidence type="ECO:0000259" key="1">
    <source>
        <dbReference type="Pfam" id="PF02602"/>
    </source>
</evidence>
<dbReference type="GO" id="GO:0004852">
    <property type="term" value="F:uroporphyrinogen-III synthase activity"/>
    <property type="evidence" value="ECO:0007669"/>
    <property type="project" value="InterPro"/>
</dbReference>
<dbReference type="AlphaFoldDB" id="A0A4D6YGW0"/>
<sequence>MKILVTRPSPEGEELVYNLNNIGIFSLHFSLFDFYPSKGKNSISKKIYELYISDIILIFSKKSIYYINMYFKKNNLIWPIYPKYYAIGKSTALILQKYVKKKIFFPKNKENSENLLSILCQNNLLKKKLFYYKEEMEGN</sequence>
<reference evidence="2 3" key="2">
    <citation type="submission" date="2019-05" db="EMBL/GenBank/DDBJ databases">
        <title>Genome evolution of the obligate endosymbiont Buchnera aphidicola.</title>
        <authorList>
            <person name="Moran N.A."/>
        </authorList>
    </citation>
    <scope>NUCLEOTIDE SEQUENCE [LARGE SCALE GENOMIC DNA]</scope>
    <source>
        <strain evidence="2 3">Rpa</strain>
    </source>
</reference>
<accession>A0A4D6YGW0</accession>
<gene>
    <name evidence="2" type="ORF">D9V76_03045</name>
</gene>
<dbReference type="Gene3D" id="3.40.50.10090">
    <property type="match status" value="1"/>
</dbReference>
<dbReference type="GO" id="GO:0033014">
    <property type="term" value="P:tetrapyrrole biosynthetic process"/>
    <property type="evidence" value="ECO:0007669"/>
    <property type="project" value="InterPro"/>
</dbReference>
<evidence type="ECO:0000313" key="2">
    <source>
        <dbReference type="EMBL" id="QCI25204.1"/>
    </source>
</evidence>
<evidence type="ECO:0000313" key="3">
    <source>
        <dbReference type="Proteomes" id="UP000298688"/>
    </source>
</evidence>
<organism evidence="2 3">
    <name type="scientific">Buchnera aphidicola subsp. Rhopalosiphum padi</name>
    <dbReference type="NCBI Taxonomy" id="98793"/>
    <lineage>
        <taxon>Bacteria</taxon>
        <taxon>Pseudomonadati</taxon>
        <taxon>Pseudomonadota</taxon>
        <taxon>Gammaproteobacteria</taxon>
        <taxon>Enterobacterales</taxon>
        <taxon>Erwiniaceae</taxon>
        <taxon>Buchnera</taxon>
    </lineage>
</organism>
<dbReference type="Proteomes" id="UP000298688">
    <property type="component" value="Chromosome"/>
</dbReference>
<dbReference type="EMBL" id="CP034858">
    <property type="protein sequence ID" value="QCI25204.1"/>
    <property type="molecule type" value="Genomic_DNA"/>
</dbReference>
<dbReference type="OrthoDB" id="9787650at2"/>
<proteinExistence type="predicted"/>
<protein>
    <submittedName>
        <fullName evidence="2">Uroporphyrinogen-III synthase</fullName>
    </submittedName>
</protein>
<feature type="domain" description="Tetrapyrrole biosynthesis uroporphyrinogen III synthase" evidence="1">
    <location>
        <begin position="15"/>
        <end position="131"/>
    </location>
</feature>
<name>A0A4D6YGW0_BUCRP</name>